<protein>
    <submittedName>
        <fullName evidence="2">Uncharacterized protein</fullName>
    </submittedName>
</protein>
<feature type="transmembrane region" description="Helical" evidence="1">
    <location>
        <begin position="98"/>
        <end position="117"/>
    </location>
</feature>
<comment type="caution">
    <text evidence="2">The sequence shown here is derived from an EMBL/GenBank/DDBJ whole genome shotgun (WGS) entry which is preliminary data.</text>
</comment>
<name>A0A4R0IN34_9ACTN</name>
<accession>A0A4R0IN34</accession>
<evidence type="ECO:0000256" key="1">
    <source>
        <dbReference type="SAM" id="Phobius"/>
    </source>
</evidence>
<dbReference type="RefSeq" id="WP_131498632.1">
    <property type="nucleotide sequence ID" value="NZ_SJKC01000004.1"/>
</dbReference>
<organism evidence="2 3">
    <name type="scientific">Kribbella speibonae</name>
    <dbReference type="NCBI Taxonomy" id="1572660"/>
    <lineage>
        <taxon>Bacteria</taxon>
        <taxon>Bacillati</taxon>
        <taxon>Actinomycetota</taxon>
        <taxon>Actinomycetes</taxon>
        <taxon>Propionibacteriales</taxon>
        <taxon>Kribbellaceae</taxon>
        <taxon>Kribbella</taxon>
    </lineage>
</organism>
<keyword evidence="1" id="KW-1133">Transmembrane helix</keyword>
<feature type="transmembrane region" description="Helical" evidence="1">
    <location>
        <begin position="129"/>
        <end position="153"/>
    </location>
</feature>
<feature type="transmembrane region" description="Helical" evidence="1">
    <location>
        <begin position="72"/>
        <end position="92"/>
    </location>
</feature>
<reference evidence="2 3" key="1">
    <citation type="submission" date="2019-02" db="EMBL/GenBank/DDBJ databases">
        <title>Kribbella capetownensis sp. nov. and Kribbella speibonae sp. nov., isolated from soil.</title>
        <authorList>
            <person name="Curtis S.M."/>
            <person name="Norton I."/>
            <person name="Everest G.J."/>
            <person name="Meyers P.R."/>
        </authorList>
    </citation>
    <scope>NUCLEOTIDE SEQUENCE [LARGE SCALE GENOMIC DNA]</scope>
    <source>
        <strain evidence="2 3">YM55</strain>
    </source>
</reference>
<keyword evidence="1" id="KW-0472">Membrane</keyword>
<dbReference type="EMBL" id="SJKC01000004">
    <property type="protein sequence ID" value="TCC34257.1"/>
    <property type="molecule type" value="Genomic_DNA"/>
</dbReference>
<sequence>MSEPDDVNLNVLKAPLPPRDANGFEQLRFQLLGYATALAVLVTLTPTWLIREYSREGVRVYSGFGMTRDAELLGSAANWLFIAYAVLVLVALASPTTVAAFVCAYLGLADTIVIVLLKPDSSEYSEFGWTGAPVLAIGLWLVLGVLNTIGWFVKRRT</sequence>
<proteinExistence type="predicted"/>
<dbReference type="AlphaFoldDB" id="A0A4R0IN34"/>
<feature type="transmembrane region" description="Helical" evidence="1">
    <location>
        <begin position="31"/>
        <end position="51"/>
    </location>
</feature>
<evidence type="ECO:0000313" key="2">
    <source>
        <dbReference type="EMBL" id="TCC34257.1"/>
    </source>
</evidence>
<dbReference type="Proteomes" id="UP000294225">
    <property type="component" value="Unassembled WGS sequence"/>
</dbReference>
<evidence type="ECO:0000313" key="3">
    <source>
        <dbReference type="Proteomes" id="UP000294225"/>
    </source>
</evidence>
<gene>
    <name evidence="2" type="ORF">E0H92_30010</name>
</gene>
<keyword evidence="1" id="KW-0812">Transmembrane</keyword>